<name>A0A3S8U1C1_9RHOB</name>
<dbReference type="EMBL" id="CP034328">
    <property type="protein sequence ID" value="AZL57386.1"/>
    <property type="molecule type" value="Genomic_DNA"/>
</dbReference>
<keyword evidence="2" id="KW-1185">Reference proteome</keyword>
<dbReference type="InterPro" id="IPR036768">
    <property type="entry name" value="PolIII_chi_sf"/>
</dbReference>
<dbReference type="AlphaFoldDB" id="A0A3S8U1C1"/>
<protein>
    <submittedName>
        <fullName evidence="1">DNA polymerase III subunit chi</fullName>
    </submittedName>
</protein>
<dbReference type="GO" id="GO:0003677">
    <property type="term" value="F:DNA binding"/>
    <property type="evidence" value="ECO:0007669"/>
    <property type="project" value="InterPro"/>
</dbReference>
<dbReference type="PANTHER" id="PTHR38767:SF1">
    <property type="entry name" value="DNA POLYMERASE III SUBUNIT CHI"/>
    <property type="match status" value="1"/>
</dbReference>
<dbReference type="RefSeq" id="WP_125323540.1">
    <property type="nucleotide sequence ID" value="NZ_CP034328.1"/>
</dbReference>
<dbReference type="InterPro" id="IPR007459">
    <property type="entry name" value="DNA_pol3_chi"/>
</dbReference>
<evidence type="ECO:0000313" key="2">
    <source>
        <dbReference type="Proteomes" id="UP000282002"/>
    </source>
</evidence>
<dbReference type="Gene3D" id="3.40.50.10110">
    <property type="entry name" value="DNA polymerase III subunit chi"/>
    <property type="match status" value="1"/>
</dbReference>
<dbReference type="NCBIfam" id="NF004347">
    <property type="entry name" value="PRK05728.1-4"/>
    <property type="match status" value="1"/>
</dbReference>
<sequence>MGTVMFYHQTRTTAADTLAVNLPRALRQGWRAMIRSPDPATLDRLDAELWLKGGEESFLPHGREGGPQDADQPVLLGAGAPVNGAKVLALIDGAGAEDAEIAVMERVWVLFDGNDDIRLQAARAQWKAVTAAGHAAQYWSEEGGRWEKKAESPAR</sequence>
<dbReference type="SUPFAM" id="SSF102400">
    <property type="entry name" value="DNA polymerase III chi subunit"/>
    <property type="match status" value="1"/>
</dbReference>
<dbReference type="Pfam" id="PF04364">
    <property type="entry name" value="DNA_pol3_chi"/>
    <property type="match status" value="1"/>
</dbReference>
<dbReference type="KEGG" id="taw:EI545_00130"/>
<proteinExistence type="predicted"/>
<dbReference type="GO" id="GO:0006260">
    <property type="term" value="P:DNA replication"/>
    <property type="evidence" value="ECO:0007669"/>
    <property type="project" value="InterPro"/>
</dbReference>
<dbReference type="GO" id="GO:0032298">
    <property type="term" value="P:positive regulation of DNA-templated DNA replication initiation"/>
    <property type="evidence" value="ECO:0007669"/>
    <property type="project" value="TreeGrafter"/>
</dbReference>
<evidence type="ECO:0000313" key="1">
    <source>
        <dbReference type="EMBL" id="AZL57386.1"/>
    </source>
</evidence>
<dbReference type="OrthoDB" id="9795973at2"/>
<accession>A0A3S8U1C1</accession>
<dbReference type="PANTHER" id="PTHR38767">
    <property type="entry name" value="DNA POLYMERASE III SUBUNIT CHI"/>
    <property type="match status" value="1"/>
</dbReference>
<gene>
    <name evidence="1" type="ORF">EI545_00130</name>
</gene>
<dbReference type="Proteomes" id="UP000282002">
    <property type="component" value="Chromosome"/>
</dbReference>
<reference evidence="1 2" key="1">
    <citation type="submission" date="2018-12" db="EMBL/GenBank/DDBJ databases">
        <title>Complete genome sequencing of Tabrizicola sp. K13M18.</title>
        <authorList>
            <person name="Bae J.-W."/>
        </authorList>
    </citation>
    <scope>NUCLEOTIDE SEQUENCE [LARGE SCALE GENOMIC DNA]</scope>
    <source>
        <strain evidence="1 2">K13M18</strain>
    </source>
</reference>
<dbReference type="GO" id="GO:0003887">
    <property type="term" value="F:DNA-directed DNA polymerase activity"/>
    <property type="evidence" value="ECO:0007669"/>
    <property type="project" value="InterPro"/>
</dbReference>
<organism evidence="1 2">
    <name type="scientific">Tabrizicola piscis</name>
    <dbReference type="NCBI Taxonomy" id="2494374"/>
    <lineage>
        <taxon>Bacteria</taxon>
        <taxon>Pseudomonadati</taxon>
        <taxon>Pseudomonadota</taxon>
        <taxon>Alphaproteobacteria</taxon>
        <taxon>Rhodobacterales</taxon>
        <taxon>Paracoccaceae</taxon>
        <taxon>Tabrizicola</taxon>
    </lineage>
</organism>